<dbReference type="Gene3D" id="3.40.50.150">
    <property type="entry name" value="Vaccinia Virus protein VP39"/>
    <property type="match status" value="1"/>
</dbReference>
<protein>
    <recommendedName>
        <fullName evidence="3">Methyltransferase type 11 domain-containing protein</fullName>
    </recommendedName>
</protein>
<dbReference type="Proteomes" id="UP000518752">
    <property type="component" value="Unassembled WGS sequence"/>
</dbReference>
<comment type="caution">
    <text evidence="1">The sequence shown here is derived from an EMBL/GenBank/DDBJ whole genome shotgun (WGS) entry which is preliminary data.</text>
</comment>
<dbReference type="Pfam" id="PF13489">
    <property type="entry name" value="Methyltransf_23"/>
    <property type="match status" value="1"/>
</dbReference>
<dbReference type="OrthoDB" id="184880at2759"/>
<proteinExistence type="predicted"/>
<evidence type="ECO:0008006" key="3">
    <source>
        <dbReference type="Google" id="ProtNLM"/>
    </source>
</evidence>
<sequence length="255" mass="28811">MIVKLFGNRLFLAPFKLETGSRVLESAAGTENNAGIWALEFFEEHRKNDIILNMDCIDISDRQFPRDHPSNMHFFVSSVTDLPAEWIGRFSFVHQRLLVSALNDTLWRQAISELFRVLVPGGWLELVEAEGKDVHYGIGPNSTRLQSIFLQVYENKGHSGDLTALLSLVEKTGFVDIQSEIRPSRIGPSGENGYSSGEIGNFFRGLKRDVIEDGGGIYGVTEEEYESLVQESELEWNMTPDKAHVFYRTIVARKP</sequence>
<evidence type="ECO:0000313" key="2">
    <source>
        <dbReference type="Proteomes" id="UP000518752"/>
    </source>
</evidence>
<dbReference type="AlphaFoldDB" id="A0A8H5MGC2"/>
<dbReference type="SUPFAM" id="SSF53335">
    <property type="entry name" value="S-adenosyl-L-methionine-dependent methyltransferases"/>
    <property type="match status" value="1"/>
</dbReference>
<dbReference type="EMBL" id="JAACJN010000004">
    <property type="protein sequence ID" value="KAF5392917.1"/>
    <property type="molecule type" value="Genomic_DNA"/>
</dbReference>
<gene>
    <name evidence="1" type="ORF">D9757_001062</name>
</gene>
<name>A0A8H5MGC2_9AGAR</name>
<organism evidence="1 2">
    <name type="scientific">Collybiopsis confluens</name>
    <dbReference type="NCBI Taxonomy" id="2823264"/>
    <lineage>
        <taxon>Eukaryota</taxon>
        <taxon>Fungi</taxon>
        <taxon>Dikarya</taxon>
        <taxon>Basidiomycota</taxon>
        <taxon>Agaricomycotina</taxon>
        <taxon>Agaricomycetes</taxon>
        <taxon>Agaricomycetidae</taxon>
        <taxon>Agaricales</taxon>
        <taxon>Marasmiineae</taxon>
        <taxon>Omphalotaceae</taxon>
        <taxon>Collybiopsis</taxon>
    </lineage>
</organism>
<dbReference type="CDD" id="cd02440">
    <property type="entry name" value="AdoMet_MTases"/>
    <property type="match status" value="1"/>
</dbReference>
<evidence type="ECO:0000313" key="1">
    <source>
        <dbReference type="EMBL" id="KAF5392917.1"/>
    </source>
</evidence>
<accession>A0A8H5MGC2</accession>
<dbReference type="InterPro" id="IPR029063">
    <property type="entry name" value="SAM-dependent_MTases_sf"/>
</dbReference>
<keyword evidence="2" id="KW-1185">Reference proteome</keyword>
<reference evidence="1 2" key="1">
    <citation type="journal article" date="2020" name="ISME J.">
        <title>Uncovering the hidden diversity of litter-decomposition mechanisms in mushroom-forming fungi.</title>
        <authorList>
            <person name="Floudas D."/>
            <person name="Bentzer J."/>
            <person name="Ahren D."/>
            <person name="Johansson T."/>
            <person name="Persson P."/>
            <person name="Tunlid A."/>
        </authorList>
    </citation>
    <scope>NUCLEOTIDE SEQUENCE [LARGE SCALE GENOMIC DNA]</scope>
    <source>
        <strain evidence="1 2">CBS 406.79</strain>
    </source>
</reference>